<protein>
    <submittedName>
        <fullName evidence="1">Phosphoglycerate mutase</fullName>
    </submittedName>
</protein>
<gene>
    <name evidence="1" type="ORF">ACFQPB_15110</name>
</gene>
<comment type="caution">
    <text evidence="1">The sequence shown here is derived from an EMBL/GenBank/DDBJ whole genome shotgun (WGS) entry which is preliminary data.</text>
</comment>
<keyword evidence="2" id="KW-1185">Reference proteome</keyword>
<dbReference type="Proteomes" id="UP001596501">
    <property type="component" value="Unassembled WGS sequence"/>
</dbReference>
<evidence type="ECO:0000313" key="1">
    <source>
        <dbReference type="EMBL" id="MFC7410195.1"/>
    </source>
</evidence>
<accession>A0ABW2QLB1</accession>
<dbReference type="EMBL" id="JBHTCA010000012">
    <property type="protein sequence ID" value="MFC7410195.1"/>
    <property type="molecule type" value="Genomic_DNA"/>
</dbReference>
<evidence type="ECO:0000313" key="2">
    <source>
        <dbReference type="Proteomes" id="UP001596501"/>
    </source>
</evidence>
<organism evidence="1 2">
    <name type="scientific">Hydrogenophaga atypica</name>
    <dbReference type="NCBI Taxonomy" id="249409"/>
    <lineage>
        <taxon>Bacteria</taxon>
        <taxon>Pseudomonadati</taxon>
        <taxon>Pseudomonadota</taxon>
        <taxon>Betaproteobacteria</taxon>
        <taxon>Burkholderiales</taxon>
        <taxon>Comamonadaceae</taxon>
        <taxon>Hydrogenophaga</taxon>
    </lineage>
</organism>
<proteinExistence type="predicted"/>
<reference evidence="2" key="1">
    <citation type="journal article" date="2019" name="Int. J. Syst. Evol. Microbiol.">
        <title>The Global Catalogue of Microorganisms (GCM) 10K type strain sequencing project: providing services to taxonomists for standard genome sequencing and annotation.</title>
        <authorList>
            <consortium name="The Broad Institute Genomics Platform"/>
            <consortium name="The Broad Institute Genome Sequencing Center for Infectious Disease"/>
            <person name="Wu L."/>
            <person name="Ma J."/>
        </authorList>
    </citation>
    <scope>NUCLEOTIDE SEQUENCE [LARGE SCALE GENOMIC DNA]</scope>
    <source>
        <strain evidence="2">CGMCC 1.12371</strain>
    </source>
</reference>
<dbReference type="RefSeq" id="WP_382224900.1">
    <property type="nucleotide sequence ID" value="NZ_JBHTCA010000012.1"/>
</dbReference>
<name>A0ABW2QLB1_9BURK</name>
<sequence length="298" mass="32007">MHATHLLIPLPPAPVGAVLTPPPELTRLLGLMAPAGRLDTPEDSPALPHELVVARHNGLNTEPGHTPWAAFETGTVGTPCAWITPCHWQVGAQYVALADPDTLALDAAASEALMRAAEPYFAEDGIALHPTQPGAWLAKGEVFRDLRTWSLGRATGRPITPEMLQASTGHHPGLRRLQSEMQMLFYTHPTNDERQARGQLPINAFWVTGAGALAQAHAPRPGMVVDGRLATGDPHAAWAAIAADIASHWLPRAQAGEALQLTLSGERAAQTFATQPRSVWRRLRQALSQADTTFLTTL</sequence>